<dbReference type="GO" id="GO:0005524">
    <property type="term" value="F:ATP binding"/>
    <property type="evidence" value="ECO:0007669"/>
    <property type="project" value="UniProtKB-KW"/>
</dbReference>
<dbReference type="GO" id="GO:0006003">
    <property type="term" value="P:fructose 2,6-bisphosphate metabolic process"/>
    <property type="evidence" value="ECO:0007669"/>
    <property type="project" value="InterPro"/>
</dbReference>
<dbReference type="Gene3D" id="3.40.50.300">
    <property type="entry name" value="P-loop containing nucleotide triphosphate hydrolases"/>
    <property type="match status" value="1"/>
</dbReference>
<dbReference type="Proteomes" id="UP000449547">
    <property type="component" value="Unassembled WGS sequence"/>
</dbReference>
<evidence type="ECO:0000259" key="3">
    <source>
        <dbReference type="Pfam" id="PF01591"/>
    </source>
</evidence>
<dbReference type="PRINTS" id="PR00991">
    <property type="entry name" value="6PFRUCTKNASE"/>
</dbReference>
<evidence type="ECO:0000256" key="1">
    <source>
        <dbReference type="ARBA" id="ARBA00022741"/>
    </source>
</evidence>
<keyword evidence="2" id="KW-0067">ATP-binding</keyword>
<protein>
    <recommendedName>
        <fullName evidence="3">6-phosphofructo-2-kinase domain-containing protein</fullName>
    </recommendedName>
</protein>
<evidence type="ECO:0000313" key="5">
    <source>
        <dbReference type="Proteomes" id="UP000449547"/>
    </source>
</evidence>
<dbReference type="OrthoDB" id="267323at2759"/>
<dbReference type="Pfam" id="PF01591">
    <property type="entry name" value="6PF2K"/>
    <property type="match status" value="1"/>
</dbReference>
<dbReference type="GeneID" id="54779451"/>
<dbReference type="SUPFAM" id="SSF52540">
    <property type="entry name" value="P-loop containing nucleoside triphosphate hydrolases"/>
    <property type="match status" value="1"/>
</dbReference>
<dbReference type="RefSeq" id="XP_034014465.1">
    <property type="nucleotide sequence ID" value="XM_034159085.1"/>
</dbReference>
<reference evidence="4 5" key="1">
    <citation type="submission" date="2019-07" db="EMBL/GenBank/DDBJ databases">
        <title>Genome assembly of two rare yeast pathogens: Diutina rugosa and Trichomonascus ciferrii.</title>
        <authorList>
            <person name="Mixao V."/>
            <person name="Saus E."/>
            <person name="Hansen A."/>
            <person name="Lass-Flor C."/>
            <person name="Gabaldon T."/>
        </authorList>
    </citation>
    <scope>NUCLEOTIDE SEQUENCE [LARGE SCALE GENOMIC DNA]</scope>
    <source>
        <strain evidence="4 5">CBS 613</strain>
    </source>
</reference>
<dbReference type="InterPro" id="IPR027417">
    <property type="entry name" value="P-loop_NTPase"/>
</dbReference>
<feature type="domain" description="6-phosphofructo-2-kinase" evidence="3">
    <location>
        <begin position="67"/>
        <end position="265"/>
    </location>
</feature>
<comment type="caution">
    <text evidence="4">The sequence shown here is derived from an EMBL/GenBank/DDBJ whole genome shotgun (WGS) entry which is preliminary data.</text>
</comment>
<dbReference type="VEuPathDB" id="FungiDB:DIURU_000798"/>
<dbReference type="InterPro" id="IPR003094">
    <property type="entry name" value="6Pfruct_kin"/>
</dbReference>
<evidence type="ECO:0000313" key="4">
    <source>
        <dbReference type="EMBL" id="KAA8907114.1"/>
    </source>
</evidence>
<proteinExistence type="predicted"/>
<keyword evidence="1" id="KW-0547">Nucleotide-binding</keyword>
<evidence type="ECO:0000256" key="2">
    <source>
        <dbReference type="ARBA" id="ARBA00022840"/>
    </source>
</evidence>
<dbReference type="EMBL" id="SWFT01000027">
    <property type="protein sequence ID" value="KAA8907114.1"/>
    <property type="molecule type" value="Genomic_DNA"/>
</dbReference>
<dbReference type="GO" id="GO:0005829">
    <property type="term" value="C:cytosol"/>
    <property type="evidence" value="ECO:0007669"/>
    <property type="project" value="TreeGrafter"/>
</dbReference>
<keyword evidence="5" id="KW-1185">Reference proteome</keyword>
<dbReference type="GO" id="GO:0006000">
    <property type="term" value="P:fructose metabolic process"/>
    <property type="evidence" value="ECO:0007669"/>
    <property type="project" value="InterPro"/>
</dbReference>
<dbReference type="AlphaFoldDB" id="A0A642UYR6"/>
<dbReference type="PANTHER" id="PTHR10606">
    <property type="entry name" value="6-PHOSPHOFRUCTO-2-KINASE/FRUCTOSE-2,6-BISPHOSPHATASE"/>
    <property type="match status" value="1"/>
</dbReference>
<sequence>MYSLYEPGPPVLTEAVPLEVSDITSKLVKEREIHDRLNTKIERMRFHQDSAYTSEDSDSSAPSADDEDAAAKIIFMLVGLPASGKSTICKQLNRYFNKHHFTSGIYNAGDVRRQLVSFENSDFFDPNNAAGQREREHFADITVNNLVRDLNSGDIQIGFLDATNTTIMRRKRMVHKLVDEVDNPKIVVMNIQCNQPELVNFNIACKTKNADYAERDYEEAINDFKQRSLHYIHMYEPITPRELVNYPIDLYIDYQNGGEVFDLNRFDHLNPKFMALMTKFKDSYEEKFGREYLKRVNSFNNFIKNLA</sequence>
<dbReference type="GO" id="GO:0003873">
    <property type="term" value="F:6-phosphofructo-2-kinase activity"/>
    <property type="evidence" value="ECO:0007669"/>
    <property type="project" value="InterPro"/>
</dbReference>
<name>A0A642UYR6_DIURU</name>
<gene>
    <name evidence="4" type="ORF">DIURU_000798</name>
</gene>
<organism evidence="4 5">
    <name type="scientific">Diutina rugosa</name>
    <name type="common">Yeast</name>
    <name type="synonym">Candida rugosa</name>
    <dbReference type="NCBI Taxonomy" id="5481"/>
    <lineage>
        <taxon>Eukaryota</taxon>
        <taxon>Fungi</taxon>
        <taxon>Dikarya</taxon>
        <taxon>Ascomycota</taxon>
        <taxon>Saccharomycotina</taxon>
        <taxon>Pichiomycetes</taxon>
        <taxon>Debaryomycetaceae</taxon>
        <taxon>Diutina</taxon>
    </lineage>
</organism>
<dbReference type="InterPro" id="IPR013079">
    <property type="entry name" value="6Phosfructo_kin"/>
</dbReference>
<dbReference type="PANTHER" id="PTHR10606:SF32">
    <property type="entry name" value="6-PHOSPHOFRUCTO-2-KINASE 1"/>
    <property type="match status" value="1"/>
</dbReference>
<accession>A0A642UYR6</accession>
<dbReference type="OMA" id="SSHLIQC"/>